<evidence type="ECO:0008006" key="3">
    <source>
        <dbReference type="Google" id="ProtNLM"/>
    </source>
</evidence>
<gene>
    <name evidence="1" type="ORF">ABID23_000330</name>
</gene>
<evidence type="ECO:0000313" key="1">
    <source>
        <dbReference type="EMBL" id="MET3589260.1"/>
    </source>
</evidence>
<organism evidence="1 2">
    <name type="scientific">Bartonella silvatica</name>
    <dbReference type="NCBI Taxonomy" id="357760"/>
    <lineage>
        <taxon>Bacteria</taxon>
        <taxon>Pseudomonadati</taxon>
        <taxon>Pseudomonadota</taxon>
        <taxon>Alphaproteobacteria</taxon>
        <taxon>Hyphomicrobiales</taxon>
        <taxon>Bartonellaceae</taxon>
        <taxon>Bartonella</taxon>
    </lineage>
</organism>
<dbReference type="Proteomes" id="UP001549086">
    <property type="component" value="Unassembled WGS sequence"/>
</dbReference>
<proteinExistence type="predicted"/>
<dbReference type="RefSeq" id="WP_354188635.1">
    <property type="nucleotide sequence ID" value="NZ_JBEPLI010000001.1"/>
</dbReference>
<accession>A0ABV2HFE2</accession>
<reference evidence="1 2" key="1">
    <citation type="submission" date="2024-06" db="EMBL/GenBank/DDBJ databases">
        <title>Genomic Encyclopedia of Type Strains, Phase IV (KMG-IV): sequencing the most valuable type-strain genomes for metagenomic binning, comparative biology and taxonomic classification.</title>
        <authorList>
            <person name="Goeker M."/>
        </authorList>
    </citation>
    <scope>NUCLEOTIDE SEQUENCE [LARGE SCALE GENOMIC DNA]</scope>
    <source>
        <strain evidence="1 2">DSM 23649</strain>
    </source>
</reference>
<dbReference type="EMBL" id="JBEPLI010000001">
    <property type="protein sequence ID" value="MET3589260.1"/>
    <property type="molecule type" value="Genomic_DNA"/>
</dbReference>
<name>A0ABV2HFE2_9HYPH</name>
<protein>
    <recommendedName>
        <fullName evidence="3">Phage protein</fullName>
    </recommendedName>
</protein>
<sequence>MKYRGTFEDLKDIINQAGYEIIKSGPMQHASCDQAYQIKTSDEGTINWYEKKEHSAFKANHKQKKNS</sequence>
<evidence type="ECO:0000313" key="2">
    <source>
        <dbReference type="Proteomes" id="UP001549086"/>
    </source>
</evidence>
<comment type="caution">
    <text evidence="1">The sequence shown here is derived from an EMBL/GenBank/DDBJ whole genome shotgun (WGS) entry which is preliminary data.</text>
</comment>
<keyword evidence="2" id="KW-1185">Reference proteome</keyword>